<evidence type="ECO:0000256" key="4">
    <source>
        <dbReference type="ARBA" id="ARBA00023136"/>
    </source>
</evidence>
<evidence type="ECO:0000313" key="9">
    <source>
        <dbReference type="Proteomes" id="UP001196509"/>
    </source>
</evidence>
<dbReference type="Proteomes" id="UP001196509">
    <property type="component" value="Unassembled WGS sequence"/>
</dbReference>
<feature type="transmembrane region" description="Helical" evidence="6">
    <location>
        <begin position="137"/>
        <end position="155"/>
    </location>
</feature>
<dbReference type="RefSeq" id="WP_220226893.1">
    <property type="nucleotide sequence ID" value="NZ_JAICBX010000001.1"/>
</dbReference>
<comment type="subcellular location">
    <subcellularLocation>
        <location evidence="1">Membrane</location>
        <topology evidence="1">Multi-pass membrane protein</topology>
    </subcellularLocation>
</comment>
<feature type="transmembrane region" description="Helical" evidence="6">
    <location>
        <begin position="341"/>
        <end position="357"/>
    </location>
</feature>
<evidence type="ECO:0000256" key="2">
    <source>
        <dbReference type="ARBA" id="ARBA00022692"/>
    </source>
</evidence>
<evidence type="ECO:0000256" key="6">
    <source>
        <dbReference type="SAM" id="Phobius"/>
    </source>
</evidence>
<dbReference type="Pfam" id="PF04932">
    <property type="entry name" value="Wzy_C"/>
    <property type="match status" value="1"/>
</dbReference>
<dbReference type="InterPro" id="IPR007016">
    <property type="entry name" value="O-antigen_ligase-rel_domated"/>
</dbReference>
<evidence type="ECO:0000256" key="3">
    <source>
        <dbReference type="ARBA" id="ARBA00022989"/>
    </source>
</evidence>
<feature type="transmembrane region" description="Helical" evidence="6">
    <location>
        <begin position="162"/>
        <end position="193"/>
    </location>
</feature>
<feature type="compositionally biased region" description="Basic residues" evidence="5">
    <location>
        <begin position="412"/>
        <end position="421"/>
    </location>
</feature>
<feature type="transmembrane region" description="Helical" evidence="6">
    <location>
        <begin position="318"/>
        <end position="335"/>
    </location>
</feature>
<dbReference type="PANTHER" id="PTHR37422">
    <property type="entry name" value="TEICHURONIC ACID BIOSYNTHESIS PROTEIN TUAE"/>
    <property type="match status" value="1"/>
</dbReference>
<feature type="transmembrane region" description="Helical" evidence="6">
    <location>
        <begin position="205"/>
        <end position="226"/>
    </location>
</feature>
<evidence type="ECO:0000256" key="5">
    <source>
        <dbReference type="SAM" id="MobiDB-lite"/>
    </source>
</evidence>
<sequence length="434" mass="48674">MLPAIVIGFYGYDKWRLDTVTKTLVFAVIAVCLLQFMPFSPHGAIPGTEGLIPSPRFWTMSAQGSIESILFTLPLVGLFVFISCFGEYEHQLLVRYLFLGFIINLVAGVIELSYGSNVQIGGVFPYTITSGLFANENHFSTLIFMMIPLIAWRFMWYAKQPLIYVALSFLLVGFLFAVGSRAGMGISAALAVLCLFWKATEKDGPLIRIAAFGVLLVLAVISFLFLESGSEVDGDLRLVFYKNTISAISDFWFVGTGLGTFINIYPMFEPQVDMTREFANHAHNDYLELLLEIGFLFFIPLIGLFLFQLFRHAMRSSLTQAATLSVLAVLLHSVVDYPLRTMAIATTFTVLLAIILSKGDMTFTPLREENRSPRRRKGNENDHVASGQHRQSRRRSSSSKPQSLGEELIAPTHRKQRRSKRSGSQMRDRSQDKS</sequence>
<evidence type="ECO:0000256" key="1">
    <source>
        <dbReference type="ARBA" id="ARBA00004141"/>
    </source>
</evidence>
<dbReference type="EMBL" id="JAICBX010000001">
    <property type="protein sequence ID" value="MBW8636190.1"/>
    <property type="molecule type" value="Genomic_DNA"/>
</dbReference>
<feature type="compositionally biased region" description="Basic and acidic residues" evidence="5">
    <location>
        <begin position="366"/>
        <end position="383"/>
    </location>
</feature>
<comment type="caution">
    <text evidence="8">The sequence shown here is derived from an EMBL/GenBank/DDBJ whole genome shotgun (WGS) entry which is preliminary data.</text>
</comment>
<dbReference type="AlphaFoldDB" id="A0AAE2ZKC5"/>
<accession>A0AAE2ZKC5</accession>
<dbReference type="GO" id="GO:0016020">
    <property type="term" value="C:membrane"/>
    <property type="evidence" value="ECO:0007669"/>
    <property type="project" value="UniProtKB-SubCell"/>
</dbReference>
<feature type="domain" description="O-antigen ligase-related" evidence="7">
    <location>
        <begin position="167"/>
        <end position="298"/>
    </location>
</feature>
<feature type="transmembrane region" description="Helical" evidence="6">
    <location>
        <begin position="97"/>
        <end position="117"/>
    </location>
</feature>
<feature type="transmembrane region" description="Helical" evidence="6">
    <location>
        <begin position="247"/>
        <end position="266"/>
    </location>
</feature>
<evidence type="ECO:0000313" key="8">
    <source>
        <dbReference type="EMBL" id="MBW8636190.1"/>
    </source>
</evidence>
<keyword evidence="8" id="KW-0436">Ligase</keyword>
<feature type="transmembrane region" description="Helical" evidence="6">
    <location>
        <begin position="65"/>
        <end position="85"/>
    </location>
</feature>
<dbReference type="PANTHER" id="PTHR37422:SF13">
    <property type="entry name" value="LIPOPOLYSACCHARIDE BIOSYNTHESIS PROTEIN PA4999-RELATED"/>
    <property type="match status" value="1"/>
</dbReference>
<evidence type="ECO:0000259" key="7">
    <source>
        <dbReference type="Pfam" id="PF04932"/>
    </source>
</evidence>
<proteinExistence type="predicted"/>
<reference evidence="8" key="1">
    <citation type="submission" date="2021-08" db="EMBL/GenBank/DDBJ databases">
        <title>Hoeflea bacterium WL0058 sp. nov., isolated from the sediment.</title>
        <authorList>
            <person name="Wang L."/>
            <person name="Zhang D."/>
        </authorList>
    </citation>
    <scope>NUCLEOTIDE SEQUENCE</scope>
    <source>
        <strain evidence="8">WL0058</strain>
    </source>
</reference>
<keyword evidence="2 6" id="KW-0812">Transmembrane</keyword>
<dbReference type="InterPro" id="IPR051533">
    <property type="entry name" value="WaaL-like"/>
</dbReference>
<keyword evidence="3 6" id="KW-1133">Transmembrane helix</keyword>
<keyword evidence="4 6" id="KW-0472">Membrane</keyword>
<name>A0AAE2ZKC5_9HYPH</name>
<organism evidence="8 9">
    <name type="scientific">Flavimaribacter sediminis</name>
    <dbReference type="NCBI Taxonomy" id="2865987"/>
    <lineage>
        <taxon>Bacteria</taxon>
        <taxon>Pseudomonadati</taxon>
        <taxon>Pseudomonadota</taxon>
        <taxon>Alphaproteobacteria</taxon>
        <taxon>Hyphomicrobiales</taxon>
        <taxon>Rhizobiaceae</taxon>
        <taxon>Flavimaribacter</taxon>
    </lineage>
</organism>
<feature type="region of interest" description="Disordered" evidence="5">
    <location>
        <begin position="366"/>
        <end position="434"/>
    </location>
</feature>
<protein>
    <submittedName>
        <fullName evidence="8">O-antigen ligase family protein</fullName>
    </submittedName>
</protein>
<keyword evidence="9" id="KW-1185">Reference proteome</keyword>
<feature type="transmembrane region" description="Helical" evidence="6">
    <location>
        <begin position="24"/>
        <end position="45"/>
    </location>
</feature>
<dbReference type="GO" id="GO:0016874">
    <property type="term" value="F:ligase activity"/>
    <property type="evidence" value="ECO:0007669"/>
    <property type="project" value="UniProtKB-KW"/>
</dbReference>
<feature type="transmembrane region" description="Helical" evidence="6">
    <location>
        <begin position="286"/>
        <end position="306"/>
    </location>
</feature>
<gene>
    <name evidence="8" type="ORF">K1W69_03240</name>
</gene>